<keyword evidence="1" id="KW-0732">Signal</keyword>
<feature type="signal peptide" evidence="1">
    <location>
        <begin position="1"/>
        <end position="22"/>
    </location>
</feature>
<feature type="chain" id="PRO_5011693381" evidence="1">
    <location>
        <begin position="23"/>
        <end position="379"/>
    </location>
</feature>
<evidence type="ECO:0000313" key="3">
    <source>
        <dbReference type="Proteomes" id="UP000198635"/>
    </source>
</evidence>
<accession>A0A1I3YLU1</accession>
<dbReference type="EMBL" id="FORX01000020">
    <property type="protein sequence ID" value="SFK32794.1"/>
    <property type="molecule type" value="Genomic_DNA"/>
</dbReference>
<dbReference type="RefSeq" id="WP_092378167.1">
    <property type="nucleotide sequence ID" value="NZ_FORX01000020.1"/>
</dbReference>
<evidence type="ECO:0000256" key="1">
    <source>
        <dbReference type="SAM" id="SignalP"/>
    </source>
</evidence>
<name>A0A1I3YLU1_9BACT</name>
<sequence length="379" mass="41981">MIMRYICLLALLVLGTAVPTQAADLKSIPDSLYPGLEYLLTIPKSNSDIEADQLTEIISFVASSAAESSMSMQDREKASGAFYAFSLQGDLSRVVDYVYNPDIPVYVTMPSSVRDQEWLDPATKDALRLLPKALDRGETLLVRGTEREIITPDANTGGYYSYNQDRAVAVFQGPTGPVLISVGCQTEPSEIGRKGCVVGEDSDWNYLYSNEKGLNKTGLGWVDSYMYNAHSIIVFVSDTSTGTIRVGSFKWLNAGWAKMNMVKQSHIINGIKRFTADFKGVLESTRLPAPQELAAMYRELKSDSVEALRQMVAPYLTAIEDSGTLSSSFKKLLASGQYLQDMNRQELVKVLLKEFLKQRLGRESLIRVAQAGQHWTPQP</sequence>
<reference evidence="3" key="1">
    <citation type="submission" date="2016-10" db="EMBL/GenBank/DDBJ databases">
        <authorList>
            <person name="Varghese N."/>
            <person name="Submissions S."/>
        </authorList>
    </citation>
    <scope>NUCLEOTIDE SEQUENCE [LARGE SCALE GENOMIC DNA]</scope>
    <source>
        <strain evidence="3">DSM 5918</strain>
    </source>
</reference>
<dbReference type="OrthoDB" id="5416239at2"/>
<protein>
    <submittedName>
        <fullName evidence="2">Uncharacterized protein</fullName>
    </submittedName>
</protein>
<dbReference type="Proteomes" id="UP000198635">
    <property type="component" value="Unassembled WGS sequence"/>
</dbReference>
<proteinExistence type="predicted"/>
<keyword evidence="3" id="KW-1185">Reference proteome</keyword>
<evidence type="ECO:0000313" key="2">
    <source>
        <dbReference type="EMBL" id="SFK32794.1"/>
    </source>
</evidence>
<gene>
    <name evidence="2" type="ORF">SAMN04488082_12081</name>
</gene>
<dbReference type="AlphaFoldDB" id="A0A1I3YLU1"/>
<dbReference type="STRING" id="52560.SAMN04488082_12081"/>
<organism evidence="2 3">
    <name type="scientific">Desulfomicrobium apsheronum</name>
    <dbReference type="NCBI Taxonomy" id="52560"/>
    <lineage>
        <taxon>Bacteria</taxon>
        <taxon>Pseudomonadati</taxon>
        <taxon>Thermodesulfobacteriota</taxon>
        <taxon>Desulfovibrionia</taxon>
        <taxon>Desulfovibrionales</taxon>
        <taxon>Desulfomicrobiaceae</taxon>
        <taxon>Desulfomicrobium</taxon>
    </lineage>
</organism>